<proteinExistence type="predicted"/>
<protein>
    <submittedName>
        <fullName evidence="1">Uncharacterized protein</fullName>
    </submittedName>
</protein>
<dbReference type="EMBL" id="KV922704">
    <property type="protein sequence ID" value="PIN99346.1"/>
    <property type="molecule type" value="Genomic_DNA"/>
</dbReference>
<dbReference type="Proteomes" id="UP000228934">
    <property type="component" value="Unassembled WGS sequence"/>
</dbReference>
<name>A0A2G9P7M0_AQUCT</name>
<organism evidence="1 2">
    <name type="scientific">Aquarana catesbeiana</name>
    <name type="common">American bullfrog</name>
    <name type="synonym">Rana catesbeiana</name>
    <dbReference type="NCBI Taxonomy" id="8400"/>
    <lineage>
        <taxon>Eukaryota</taxon>
        <taxon>Metazoa</taxon>
        <taxon>Chordata</taxon>
        <taxon>Craniata</taxon>
        <taxon>Vertebrata</taxon>
        <taxon>Euteleostomi</taxon>
        <taxon>Amphibia</taxon>
        <taxon>Batrachia</taxon>
        <taxon>Anura</taxon>
        <taxon>Neobatrachia</taxon>
        <taxon>Ranoidea</taxon>
        <taxon>Ranidae</taxon>
        <taxon>Aquarana</taxon>
    </lineage>
</organism>
<evidence type="ECO:0000313" key="1">
    <source>
        <dbReference type="EMBL" id="PIN99346.1"/>
    </source>
</evidence>
<sequence length="89" mass="10854">MFLIFIVIHHQTSQRVRRTLKIMRQKQCREVRKPHKREKASPSLWMRQDVRVHVQALHKDPYMLVMKCQQHHNPRGMAKGLKIQIWPRP</sequence>
<evidence type="ECO:0000313" key="2">
    <source>
        <dbReference type="Proteomes" id="UP000228934"/>
    </source>
</evidence>
<gene>
    <name evidence="1" type="ORF">AB205_0054670</name>
</gene>
<dbReference type="AlphaFoldDB" id="A0A2G9P7M0"/>
<accession>A0A2G9P7M0</accession>
<reference evidence="2" key="1">
    <citation type="journal article" date="2017" name="Nat. Commun.">
        <title>The North American bullfrog draft genome provides insight into hormonal regulation of long noncoding RNA.</title>
        <authorList>
            <person name="Hammond S.A."/>
            <person name="Warren R.L."/>
            <person name="Vandervalk B.P."/>
            <person name="Kucuk E."/>
            <person name="Khan H."/>
            <person name="Gibb E.A."/>
            <person name="Pandoh P."/>
            <person name="Kirk H."/>
            <person name="Zhao Y."/>
            <person name="Jones M."/>
            <person name="Mungall A.J."/>
            <person name="Coope R."/>
            <person name="Pleasance S."/>
            <person name="Moore R.A."/>
            <person name="Holt R.A."/>
            <person name="Round J.M."/>
            <person name="Ohora S."/>
            <person name="Walle B.V."/>
            <person name="Veldhoen N."/>
            <person name="Helbing C.C."/>
            <person name="Birol I."/>
        </authorList>
    </citation>
    <scope>NUCLEOTIDE SEQUENCE [LARGE SCALE GENOMIC DNA]</scope>
</reference>
<keyword evidence="2" id="KW-1185">Reference proteome</keyword>